<dbReference type="Gene3D" id="3.90.226.10">
    <property type="entry name" value="2-enoyl-CoA Hydratase, Chain A, domain 1"/>
    <property type="match status" value="1"/>
</dbReference>
<name>A0ABZ0L4H8_9BACL</name>
<dbReference type="InterPro" id="IPR005151">
    <property type="entry name" value="Tail-specific_protease"/>
</dbReference>
<dbReference type="Proteomes" id="UP001303902">
    <property type="component" value="Chromosome"/>
</dbReference>
<proteinExistence type="predicted"/>
<keyword evidence="3" id="KW-1185">Reference proteome</keyword>
<organism evidence="2 3">
    <name type="scientific">Sporosarcina oncorhynchi</name>
    <dbReference type="NCBI Taxonomy" id="3056444"/>
    <lineage>
        <taxon>Bacteria</taxon>
        <taxon>Bacillati</taxon>
        <taxon>Bacillota</taxon>
        <taxon>Bacilli</taxon>
        <taxon>Bacillales</taxon>
        <taxon>Caryophanaceae</taxon>
        <taxon>Sporosarcina</taxon>
    </lineage>
</organism>
<gene>
    <name evidence="2" type="ORF">QWT69_14770</name>
</gene>
<dbReference type="SUPFAM" id="SSF52096">
    <property type="entry name" value="ClpP/crotonase"/>
    <property type="match status" value="1"/>
</dbReference>
<accession>A0ABZ0L4H8</accession>
<dbReference type="EMBL" id="CP129118">
    <property type="protein sequence ID" value="WOV87107.1"/>
    <property type="molecule type" value="Genomic_DNA"/>
</dbReference>
<evidence type="ECO:0000313" key="2">
    <source>
        <dbReference type="EMBL" id="WOV87107.1"/>
    </source>
</evidence>
<protein>
    <submittedName>
        <fullName evidence="2">S41 family peptidase</fullName>
    </submittedName>
</protein>
<reference evidence="2 3" key="1">
    <citation type="submission" date="2023-06" db="EMBL/GenBank/DDBJ databases">
        <title>Sporosarcina sp. nov., isolated from Korean tranditional fermented seafood 'Jeotgal'.</title>
        <authorList>
            <person name="Yang A.I."/>
            <person name="Shin N.-R."/>
        </authorList>
    </citation>
    <scope>NUCLEOTIDE SEQUENCE [LARGE SCALE GENOMIC DNA]</scope>
    <source>
        <strain evidence="2 3">T2O-4</strain>
    </source>
</reference>
<dbReference type="RefSeq" id="WP_317966896.1">
    <property type="nucleotide sequence ID" value="NZ_CP129118.1"/>
</dbReference>
<evidence type="ECO:0000259" key="1">
    <source>
        <dbReference type="Pfam" id="PF03572"/>
    </source>
</evidence>
<dbReference type="InterPro" id="IPR029045">
    <property type="entry name" value="ClpP/crotonase-like_dom_sf"/>
</dbReference>
<evidence type="ECO:0000313" key="3">
    <source>
        <dbReference type="Proteomes" id="UP001303902"/>
    </source>
</evidence>
<dbReference type="Pfam" id="PF03572">
    <property type="entry name" value="Peptidase_S41"/>
    <property type="match status" value="1"/>
</dbReference>
<sequence length="425" mass="48759">MKTIFNEIVHIMNNDYAGWKDKAGCDRPEEFRRRMEESGELSNKQFQEIVEEYLLDFNDRHVFFIGENAGEEKAQTLGFKVRRYDDRLYVTEVDAETQLQTGMSFVSVGGLTISELKEKHHRLLNENHPEREKWILVLLQYAEGELDDGNEIRSFSFGSYDKTQFVPTYSVKKVSDDTLLMTMTDFMNPDAISQMVEENKELLDTTDKWIIDMRVNNGGSDSSFHSLFPYLFPEEGFELSDPEDKMLMNCTEASAQRVIPELEAMLEQTEDKQARFVLNIFKREWDRNRGKGFVEFDFSELAGGETFVKGSKHPARIIVMTDVMCGSSGDSFVELAKKSSKVTIIGRATLGVNDYANLVSAKWEEGFELMYPSSRLSRIDKGEGMTGIGIRPHIHIPWTPEHLKEDVDLKKAFELLANPKNVEVN</sequence>
<feature type="domain" description="Tail specific protease" evidence="1">
    <location>
        <begin position="180"/>
        <end position="396"/>
    </location>
</feature>